<dbReference type="InterPro" id="IPR011711">
    <property type="entry name" value="GntR_C"/>
</dbReference>
<dbReference type="GO" id="GO:0003700">
    <property type="term" value="F:DNA-binding transcription factor activity"/>
    <property type="evidence" value="ECO:0007669"/>
    <property type="project" value="InterPro"/>
</dbReference>
<dbReference type="OrthoDB" id="7989071at2"/>
<dbReference type="PROSITE" id="PS50949">
    <property type="entry name" value="HTH_GNTR"/>
    <property type="match status" value="1"/>
</dbReference>
<dbReference type="InterPro" id="IPR000524">
    <property type="entry name" value="Tscrpt_reg_HTH_GntR"/>
</dbReference>
<keyword evidence="1" id="KW-0805">Transcription regulation</keyword>
<dbReference type="SMART" id="SM00345">
    <property type="entry name" value="HTH_GNTR"/>
    <property type="match status" value="1"/>
</dbReference>
<dbReference type="RefSeq" id="WP_141150654.1">
    <property type="nucleotide sequence ID" value="NZ_VHLG01000015.1"/>
</dbReference>
<dbReference type="InterPro" id="IPR036390">
    <property type="entry name" value="WH_DNA-bd_sf"/>
</dbReference>
<evidence type="ECO:0000313" key="6">
    <source>
        <dbReference type="EMBL" id="TPW27845.1"/>
    </source>
</evidence>
<gene>
    <name evidence="6" type="ORF">FJU08_19145</name>
</gene>
<organism evidence="6 7">
    <name type="scientific">Martelella alba</name>
    <dbReference type="NCBI Taxonomy" id="2590451"/>
    <lineage>
        <taxon>Bacteria</taxon>
        <taxon>Pseudomonadati</taxon>
        <taxon>Pseudomonadota</taxon>
        <taxon>Alphaproteobacteria</taxon>
        <taxon>Hyphomicrobiales</taxon>
        <taxon>Aurantimonadaceae</taxon>
        <taxon>Martelella</taxon>
    </lineage>
</organism>
<dbReference type="PANTHER" id="PTHR43537:SF5">
    <property type="entry name" value="UXU OPERON TRANSCRIPTIONAL REGULATOR"/>
    <property type="match status" value="1"/>
</dbReference>
<sequence>MSKPTPERRQSFATPLAEKKRKRPDMTADLLRERLLDAGLKPGDRMPAEWLAPEALKVSRGTLREALKILEFQGLIASKTGPGGGIFVRAMTPSDAIQTATNLFLQRPPTITDIYALRKQLEPELAADAATHLPDEALVTLKETIRIYEKRPESGEEEYLQRLAELDFHAELARNASNPVLGFTCALLLNLLRDLPQCRAIYQKPNPGLRETGILYQIELIRAIAERDPLKARDIMTGHMIEAERYMQTRERLLLEDSETGAGG</sequence>
<dbReference type="Pfam" id="PF00392">
    <property type="entry name" value="GntR"/>
    <property type="match status" value="1"/>
</dbReference>
<keyword evidence="3" id="KW-0804">Transcription</keyword>
<dbReference type="GO" id="GO:0003677">
    <property type="term" value="F:DNA binding"/>
    <property type="evidence" value="ECO:0007669"/>
    <property type="project" value="UniProtKB-KW"/>
</dbReference>
<feature type="region of interest" description="Disordered" evidence="4">
    <location>
        <begin position="1"/>
        <end position="26"/>
    </location>
</feature>
<keyword evidence="7" id="KW-1185">Reference proteome</keyword>
<dbReference type="Gene3D" id="1.10.10.10">
    <property type="entry name" value="Winged helix-like DNA-binding domain superfamily/Winged helix DNA-binding domain"/>
    <property type="match status" value="1"/>
</dbReference>
<dbReference type="PANTHER" id="PTHR43537">
    <property type="entry name" value="TRANSCRIPTIONAL REGULATOR, GNTR FAMILY"/>
    <property type="match status" value="1"/>
</dbReference>
<evidence type="ECO:0000313" key="7">
    <source>
        <dbReference type="Proteomes" id="UP000318801"/>
    </source>
</evidence>
<evidence type="ECO:0000259" key="5">
    <source>
        <dbReference type="PROSITE" id="PS50949"/>
    </source>
</evidence>
<dbReference type="EMBL" id="VHLG01000015">
    <property type="protein sequence ID" value="TPW27845.1"/>
    <property type="molecule type" value="Genomic_DNA"/>
</dbReference>
<feature type="domain" description="HTH gntR-type" evidence="5">
    <location>
        <begin position="21"/>
        <end position="91"/>
    </location>
</feature>
<proteinExistence type="predicted"/>
<dbReference type="SUPFAM" id="SSF46785">
    <property type="entry name" value="Winged helix' DNA-binding domain"/>
    <property type="match status" value="1"/>
</dbReference>
<dbReference type="AlphaFoldDB" id="A0A506U4A1"/>
<evidence type="ECO:0000256" key="3">
    <source>
        <dbReference type="ARBA" id="ARBA00023163"/>
    </source>
</evidence>
<accession>A0A506U4A1</accession>
<evidence type="ECO:0000256" key="1">
    <source>
        <dbReference type="ARBA" id="ARBA00023015"/>
    </source>
</evidence>
<evidence type="ECO:0000256" key="4">
    <source>
        <dbReference type="SAM" id="MobiDB-lite"/>
    </source>
</evidence>
<feature type="compositionally biased region" description="Basic and acidic residues" evidence="4">
    <location>
        <begin position="1"/>
        <end position="10"/>
    </location>
</feature>
<name>A0A506U4A1_9HYPH</name>
<keyword evidence="2" id="KW-0238">DNA-binding</keyword>
<protein>
    <submittedName>
        <fullName evidence="6">FadR family transcriptional regulator</fullName>
    </submittedName>
</protein>
<reference evidence="6 7" key="1">
    <citation type="submission" date="2019-06" db="EMBL/GenBank/DDBJ databases">
        <authorList>
            <person name="Li M."/>
        </authorList>
    </citation>
    <scope>NUCLEOTIDE SEQUENCE [LARGE SCALE GENOMIC DNA]</scope>
    <source>
        <strain evidence="6 7">BGMRC2036</strain>
    </source>
</reference>
<dbReference type="InterPro" id="IPR036388">
    <property type="entry name" value="WH-like_DNA-bd_sf"/>
</dbReference>
<dbReference type="SMART" id="SM00895">
    <property type="entry name" value="FCD"/>
    <property type="match status" value="1"/>
</dbReference>
<comment type="caution">
    <text evidence="6">The sequence shown here is derived from an EMBL/GenBank/DDBJ whole genome shotgun (WGS) entry which is preliminary data.</text>
</comment>
<dbReference type="Gene3D" id="1.20.120.530">
    <property type="entry name" value="GntR ligand-binding domain-like"/>
    <property type="match status" value="1"/>
</dbReference>
<dbReference type="Pfam" id="PF07729">
    <property type="entry name" value="FCD"/>
    <property type="match status" value="1"/>
</dbReference>
<evidence type="ECO:0000256" key="2">
    <source>
        <dbReference type="ARBA" id="ARBA00023125"/>
    </source>
</evidence>
<dbReference type="CDD" id="cd07377">
    <property type="entry name" value="WHTH_GntR"/>
    <property type="match status" value="1"/>
</dbReference>
<dbReference type="Proteomes" id="UP000318801">
    <property type="component" value="Unassembled WGS sequence"/>
</dbReference>
<dbReference type="SUPFAM" id="SSF48008">
    <property type="entry name" value="GntR ligand-binding domain-like"/>
    <property type="match status" value="1"/>
</dbReference>
<dbReference type="InterPro" id="IPR008920">
    <property type="entry name" value="TF_FadR/GntR_C"/>
</dbReference>